<protein>
    <submittedName>
        <fullName evidence="2">Uncharacterized protein</fullName>
    </submittedName>
</protein>
<evidence type="ECO:0000256" key="1">
    <source>
        <dbReference type="SAM" id="MobiDB-lite"/>
    </source>
</evidence>
<reference evidence="2 3" key="1">
    <citation type="submission" date="2024-04" db="EMBL/GenBank/DDBJ databases">
        <title>Phyllosticta paracitricarpa is synonymous to the EU quarantine fungus P. citricarpa based on phylogenomic analyses.</title>
        <authorList>
            <consortium name="Lawrence Berkeley National Laboratory"/>
            <person name="Van ingen-buijs V.A."/>
            <person name="Van westerhoven A.C."/>
            <person name="Haridas S."/>
            <person name="Skiadas P."/>
            <person name="Martin F."/>
            <person name="Groenewald J.Z."/>
            <person name="Crous P.W."/>
            <person name="Seidl M.F."/>
        </authorList>
    </citation>
    <scope>NUCLEOTIDE SEQUENCE [LARGE SCALE GENOMIC DNA]</scope>
    <source>
        <strain evidence="2 3">CPC 17464</strain>
    </source>
</reference>
<dbReference type="GeneID" id="92028429"/>
<proteinExistence type="predicted"/>
<feature type="region of interest" description="Disordered" evidence="1">
    <location>
        <begin position="49"/>
        <end position="88"/>
    </location>
</feature>
<evidence type="ECO:0000313" key="2">
    <source>
        <dbReference type="EMBL" id="KAK7538781.1"/>
    </source>
</evidence>
<evidence type="ECO:0000313" key="3">
    <source>
        <dbReference type="Proteomes" id="UP001360953"/>
    </source>
</evidence>
<dbReference type="Proteomes" id="UP001360953">
    <property type="component" value="Unassembled WGS sequence"/>
</dbReference>
<accession>A0ABR1LUE2</accession>
<keyword evidence="3" id="KW-1185">Reference proteome</keyword>
<name>A0ABR1LUE2_9PEZI</name>
<sequence>MMPRHVHQAPNPTATPKLHAAVGNMTDCLSSVRLLVPTSASCQSVSRLSRLPSPAHSLPPAPPCSRHKPQVFDTNLPVPSANRPPRSPSINSARASICPGRSLGSPGLAPLLLLRHHRWRHKYKRQESLPPTLSFFSHLALRIFPRLHAHAPALSPSLKSIFTAWPACMLLRSRELTAYATWLSARLVPSPQCTTDDLELPCAPQRTDSP</sequence>
<comment type="caution">
    <text evidence="2">The sequence shown here is derived from an EMBL/GenBank/DDBJ whole genome shotgun (WGS) entry which is preliminary data.</text>
</comment>
<gene>
    <name evidence="2" type="ORF">J3D65DRAFT_344674</name>
</gene>
<dbReference type="RefSeq" id="XP_066656468.1">
    <property type="nucleotide sequence ID" value="XM_066795523.1"/>
</dbReference>
<organism evidence="2 3">
    <name type="scientific">Phyllosticta citribraziliensis</name>
    <dbReference type="NCBI Taxonomy" id="989973"/>
    <lineage>
        <taxon>Eukaryota</taxon>
        <taxon>Fungi</taxon>
        <taxon>Dikarya</taxon>
        <taxon>Ascomycota</taxon>
        <taxon>Pezizomycotina</taxon>
        <taxon>Dothideomycetes</taxon>
        <taxon>Dothideomycetes incertae sedis</taxon>
        <taxon>Botryosphaeriales</taxon>
        <taxon>Phyllostictaceae</taxon>
        <taxon>Phyllosticta</taxon>
    </lineage>
</organism>
<dbReference type="EMBL" id="JBBPEH010000005">
    <property type="protein sequence ID" value="KAK7538781.1"/>
    <property type="molecule type" value="Genomic_DNA"/>
</dbReference>